<gene>
    <name evidence="1" type="ORF">TMI583_LOCUS38506</name>
</gene>
<proteinExistence type="predicted"/>
<protein>
    <submittedName>
        <fullName evidence="1">Uncharacterized protein</fullName>
    </submittedName>
</protein>
<accession>A0A8S2TNQ1</accession>
<evidence type="ECO:0000313" key="2">
    <source>
        <dbReference type="Proteomes" id="UP000682733"/>
    </source>
</evidence>
<name>A0A8S2TNQ1_9BILA</name>
<dbReference type="AlphaFoldDB" id="A0A8S2TNQ1"/>
<organism evidence="1 2">
    <name type="scientific">Didymodactylos carnosus</name>
    <dbReference type="NCBI Taxonomy" id="1234261"/>
    <lineage>
        <taxon>Eukaryota</taxon>
        <taxon>Metazoa</taxon>
        <taxon>Spiralia</taxon>
        <taxon>Gnathifera</taxon>
        <taxon>Rotifera</taxon>
        <taxon>Eurotatoria</taxon>
        <taxon>Bdelloidea</taxon>
        <taxon>Philodinida</taxon>
        <taxon>Philodinidae</taxon>
        <taxon>Didymodactylos</taxon>
    </lineage>
</organism>
<comment type="caution">
    <text evidence="1">The sequence shown here is derived from an EMBL/GenBank/DDBJ whole genome shotgun (WGS) entry which is preliminary data.</text>
</comment>
<dbReference type="EMBL" id="CAJOBA010057418">
    <property type="protein sequence ID" value="CAF4300033.1"/>
    <property type="molecule type" value="Genomic_DNA"/>
</dbReference>
<evidence type="ECO:0000313" key="1">
    <source>
        <dbReference type="EMBL" id="CAF4300033.1"/>
    </source>
</evidence>
<reference evidence="1" key="1">
    <citation type="submission" date="2021-02" db="EMBL/GenBank/DDBJ databases">
        <authorList>
            <person name="Nowell W R."/>
        </authorList>
    </citation>
    <scope>NUCLEOTIDE SEQUENCE</scope>
</reference>
<feature type="non-terminal residue" evidence="1">
    <location>
        <position position="1"/>
    </location>
</feature>
<dbReference type="Proteomes" id="UP000682733">
    <property type="component" value="Unassembled WGS sequence"/>
</dbReference>
<sequence length="142" mass="16444">MTDSFPEHLPRNPLEKSELLGISELVGASIDTRQNLRKQKLPQGYYFQLHNGQSSNNYDNPTTLPSVLILSTSAHLQNRLRQRVSHSLQAFSAKRLKSGRRRAKEHQHHIKVSFSEYNYLKSIRIRSQMAFFTNLKIVENLV</sequence>